<organism evidence="2 3">
    <name type="scientific">Pontibacter akesuensis</name>
    <dbReference type="NCBI Taxonomy" id="388950"/>
    <lineage>
        <taxon>Bacteria</taxon>
        <taxon>Pseudomonadati</taxon>
        <taxon>Bacteroidota</taxon>
        <taxon>Cytophagia</taxon>
        <taxon>Cytophagales</taxon>
        <taxon>Hymenobacteraceae</taxon>
        <taxon>Pontibacter</taxon>
    </lineage>
</organism>
<evidence type="ECO:0000256" key="1">
    <source>
        <dbReference type="SAM" id="MobiDB-lite"/>
    </source>
</evidence>
<keyword evidence="3" id="KW-1185">Reference proteome</keyword>
<dbReference type="RefSeq" id="WP_068839262.1">
    <property type="nucleotide sequence ID" value="NZ_BMXC01000001.1"/>
</dbReference>
<protein>
    <submittedName>
        <fullName evidence="2">Uncharacterized protein</fullName>
    </submittedName>
</protein>
<name>A0A1I7FKF5_9BACT</name>
<reference evidence="3" key="1">
    <citation type="submission" date="2016-10" db="EMBL/GenBank/DDBJ databases">
        <authorList>
            <person name="Varghese N."/>
        </authorList>
    </citation>
    <scope>NUCLEOTIDE SEQUENCE [LARGE SCALE GENOMIC DNA]</scope>
    <source>
        <strain evidence="3">DSM 18820</strain>
    </source>
</reference>
<proteinExistence type="predicted"/>
<dbReference type="STRING" id="388950.GCA_001611675_03410"/>
<dbReference type="AlphaFoldDB" id="A0A1I7FKF5"/>
<dbReference type="OrthoDB" id="333971at2"/>
<sequence>MSTDTNKRTPSASNILFSLFLLLLPFGCAKKNFYADTPVADPEAYRQLRGGAGGVDSVTVQAGSHYGRGLLHRTLWGARNRKAWTTPVRVPVLDLDTAKGGLEVEKIGGGMQTINAAMEGGDGMTYSLRTVDKRSEKVLPLPFRKTFVANLVRDQASALNPYGALVVAPLAEAAGLPHATPRLVYVLPEEEALGEHAQRLSDQLYMLEEKYNDKRALVGDLERAHDIAGPNKMLNHRYGKDDHFIDQKAFARARLLDLLIGDWDRHVGQWEWAEYKENGEHLYRPIPKDRDNAFYRFGDGLFSWLFSRRWAFRKFESFTADYRDVKALMVNSAFIDARAMPELTRAQFDSIAHVLQQQITDEVIERAVLRLPEPVYRQQGEEMVRKLKSRRDKLDEAAREFYKILSKEVLVVGTDREDIFEVRRLQGGETEVTVRRDSDGEVRYHRVFYPGETKEIVLHGLAENDVFRVSGEADKGIKVKIVGGRGQDEVYDSSKVKGWGRKTWVYDTPRGTRIEAGPETKDKTSKKPEVNFFDREGHRR</sequence>
<feature type="region of interest" description="Disordered" evidence="1">
    <location>
        <begin position="510"/>
        <end position="540"/>
    </location>
</feature>
<evidence type="ECO:0000313" key="3">
    <source>
        <dbReference type="Proteomes" id="UP000182491"/>
    </source>
</evidence>
<gene>
    <name evidence="2" type="ORF">SAMN04487941_0273</name>
</gene>
<dbReference type="Proteomes" id="UP000182491">
    <property type="component" value="Unassembled WGS sequence"/>
</dbReference>
<accession>A0A1I7FKF5</accession>
<evidence type="ECO:0000313" key="2">
    <source>
        <dbReference type="EMBL" id="SFU36663.1"/>
    </source>
</evidence>
<dbReference type="EMBL" id="FPCA01000001">
    <property type="protein sequence ID" value="SFU36663.1"/>
    <property type="molecule type" value="Genomic_DNA"/>
</dbReference>